<gene>
    <name evidence="1" type="ORF">BaRGS_00024780</name>
</gene>
<comment type="caution">
    <text evidence="1">The sequence shown here is derived from an EMBL/GenBank/DDBJ whole genome shotgun (WGS) entry which is preliminary data.</text>
</comment>
<organism evidence="1 2">
    <name type="scientific">Batillaria attramentaria</name>
    <dbReference type="NCBI Taxonomy" id="370345"/>
    <lineage>
        <taxon>Eukaryota</taxon>
        <taxon>Metazoa</taxon>
        <taxon>Spiralia</taxon>
        <taxon>Lophotrochozoa</taxon>
        <taxon>Mollusca</taxon>
        <taxon>Gastropoda</taxon>
        <taxon>Caenogastropoda</taxon>
        <taxon>Sorbeoconcha</taxon>
        <taxon>Cerithioidea</taxon>
        <taxon>Batillariidae</taxon>
        <taxon>Batillaria</taxon>
    </lineage>
</organism>
<evidence type="ECO:0000313" key="2">
    <source>
        <dbReference type="Proteomes" id="UP001519460"/>
    </source>
</evidence>
<keyword evidence="2" id="KW-1185">Reference proteome</keyword>
<evidence type="ECO:0000313" key="1">
    <source>
        <dbReference type="EMBL" id="KAK7483896.1"/>
    </source>
</evidence>
<name>A0ABD0K9V6_9CAEN</name>
<proteinExistence type="predicted"/>
<reference evidence="1 2" key="1">
    <citation type="journal article" date="2023" name="Sci. Data">
        <title>Genome assembly of the Korean intertidal mud-creeper Batillaria attramentaria.</title>
        <authorList>
            <person name="Patra A.K."/>
            <person name="Ho P.T."/>
            <person name="Jun S."/>
            <person name="Lee S.J."/>
            <person name="Kim Y."/>
            <person name="Won Y.J."/>
        </authorList>
    </citation>
    <scope>NUCLEOTIDE SEQUENCE [LARGE SCALE GENOMIC DNA]</scope>
    <source>
        <strain evidence="1">Wonlab-2016</strain>
    </source>
</reference>
<sequence>MNYSFGRWTSRVVRLFKHTKDGKDCTSSRAAAFVSEGSTVSDSLFFHWLRYARAVYLVTPLSLYSAVSAPADL</sequence>
<dbReference type="AlphaFoldDB" id="A0ABD0K9V6"/>
<dbReference type="EMBL" id="JACVVK020000218">
    <property type="protein sequence ID" value="KAK7483896.1"/>
    <property type="molecule type" value="Genomic_DNA"/>
</dbReference>
<protein>
    <submittedName>
        <fullName evidence="1">Uncharacterized protein</fullName>
    </submittedName>
</protein>
<accession>A0ABD0K9V6</accession>
<dbReference type="Proteomes" id="UP001519460">
    <property type="component" value="Unassembled WGS sequence"/>
</dbReference>